<evidence type="ECO:0000313" key="2">
    <source>
        <dbReference type="Proteomes" id="UP000266723"/>
    </source>
</evidence>
<organism evidence="1 2">
    <name type="scientific">Brassica cretica</name>
    <name type="common">Mustard</name>
    <dbReference type="NCBI Taxonomy" id="69181"/>
    <lineage>
        <taxon>Eukaryota</taxon>
        <taxon>Viridiplantae</taxon>
        <taxon>Streptophyta</taxon>
        <taxon>Embryophyta</taxon>
        <taxon>Tracheophyta</taxon>
        <taxon>Spermatophyta</taxon>
        <taxon>Magnoliopsida</taxon>
        <taxon>eudicotyledons</taxon>
        <taxon>Gunneridae</taxon>
        <taxon>Pentapetalae</taxon>
        <taxon>rosids</taxon>
        <taxon>malvids</taxon>
        <taxon>Brassicales</taxon>
        <taxon>Brassicaceae</taxon>
        <taxon>Brassiceae</taxon>
        <taxon>Brassica</taxon>
    </lineage>
</organism>
<proteinExistence type="predicted"/>
<name>A0ABQ7B8Q3_BRACR</name>
<reference evidence="1 2" key="1">
    <citation type="journal article" date="2020" name="BMC Genomics">
        <title>Intraspecific diversification of the crop wild relative Brassica cretica Lam. using demographic model selection.</title>
        <authorList>
            <person name="Kioukis A."/>
            <person name="Michalopoulou V.A."/>
            <person name="Briers L."/>
            <person name="Pirintsos S."/>
            <person name="Studholme D.J."/>
            <person name="Pavlidis P."/>
            <person name="Sarris P.F."/>
        </authorList>
    </citation>
    <scope>NUCLEOTIDE SEQUENCE [LARGE SCALE GENOMIC DNA]</scope>
    <source>
        <strain evidence="2">cv. PFS-1207/04</strain>
    </source>
</reference>
<evidence type="ECO:0000313" key="1">
    <source>
        <dbReference type="EMBL" id="KAF3528551.1"/>
    </source>
</evidence>
<dbReference type="EMBL" id="QGKV02001507">
    <property type="protein sequence ID" value="KAF3528551.1"/>
    <property type="molecule type" value="Genomic_DNA"/>
</dbReference>
<protein>
    <submittedName>
        <fullName evidence="1">Uncharacterized protein</fullName>
    </submittedName>
</protein>
<accession>A0ABQ7B8Q3</accession>
<sequence length="49" mass="5629">KKLVTQSTLYSIWRQCNTALHLNGFATPATTFKAIDRDVQNLITARRHK</sequence>
<gene>
    <name evidence="1" type="ORF">DY000_02042459</name>
</gene>
<feature type="non-terminal residue" evidence="1">
    <location>
        <position position="1"/>
    </location>
</feature>
<comment type="caution">
    <text evidence="1">The sequence shown here is derived from an EMBL/GenBank/DDBJ whole genome shotgun (WGS) entry which is preliminary data.</text>
</comment>
<dbReference type="Proteomes" id="UP000266723">
    <property type="component" value="Unassembled WGS sequence"/>
</dbReference>
<keyword evidence="2" id="KW-1185">Reference proteome</keyword>